<evidence type="ECO:0000313" key="3">
    <source>
        <dbReference type="EMBL" id="SDB84925.1"/>
    </source>
</evidence>
<feature type="chain" id="PRO_5009842840" description="LPXTG-motif cell wall anchor domain-containing protein" evidence="2">
    <location>
        <begin position="32"/>
        <end position="188"/>
    </location>
</feature>
<evidence type="ECO:0000256" key="2">
    <source>
        <dbReference type="SAM" id="SignalP"/>
    </source>
</evidence>
<evidence type="ECO:0000256" key="1">
    <source>
        <dbReference type="SAM" id="Phobius"/>
    </source>
</evidence>
<accession>A0A1G6GTC2</accession>
<protein>
    <recommendedName>
        <fullName evidence="5">LPXTG-motif cell wall anchor domain-containing protein</fullName>
    </recommendedName>
</protein>
<feature type="transmembrane region" description="Helical" evidence="1">
    <location>
        <begin position="158"/>
        <end position="180"/>
    </location>
</feature>
<sequence length="188" mass="18520">MGHTMRTTIIRAVAALSLAAAALTAPTAASAYTDPAVIAVTPSVATPGGVATFTTDRAPYLGDEEIVISVTGGAAKGITLASVATETNDSLRSQAVNGALATPVRFPTDARGVYYFTFTGVRSGVVLHSSVTVTPAGSSSAPAKGGLAVTGFDGGSTAGLWIAGGTLVVGGGALAVGSLVRRRRNQGS</sequence>
<evidence type="ECO:0000313" key="4">
    <source>
        <dbReference type="Proteomes" id="UP000183203"/>
    </source>
</evidence>
<reference evidence="3 4" key="1">
    <citation type="submission" date="2016-09" db="EMBL/GenBank/DDBJ databases">
        <authorList>
            <person name="Capua I."/>
            <person name="De Benedictis P."/>
            <person name="Joannis T."/>
            <person name="Lombin L.H."/>
            <person name="Cattoli G."/>
        </authorList>
    </citation>
    <scope>NUCLEOTIDE SEQUENCE [LARGE SCALE GENOMIC DNA]</scope>
    <source>
        <strain evidence="3 4">NIO-1002</strain>
    </source>
</reference>
<keyword evidence="2" id="KW-0732">Signal</keyword>
<evidence type="ECO:0008006" key="5">
    <source>
        <dbReference type="Google" id="ProtNLM"/>
    </source>
</evidence>
<proteinExistence type="predicted"/>
<dbReference type="EMBL" id="FMYG01000001">
    <property type="protein sequence ID" value="SDB84925.1"/>
    <property type="molecule type" value="Genomic_DNA"/>
</dbReference>
<keyword evidence="1" id="KW-1133">Transmembrane helix</keyword>
<keyword evidence="1" id="KW-0472">Membrane</keyword>
<dbReference type="AlphaFoldDB" id="A0A1G6GTC2"/>
<name>A0A1G6GTC2_9MICO</name>
<feature type="signal peptide" evidence="2">
    <location>
        <begin position="1"/>
        <end position="31"/>
    </location>
</feature>
<dbReference type="Proteomes" id="UP000183203">
    <property type="component" value="Unassembled WGS sequence"/>
</dbReference>
<gene>
    <name evidence="3" type="ORF">SAMN05216418_0628</name>
</gene>
<keyword evidence="1" id="KW-0812">Transmembrane</keyword>
<organism evidence="3 4">
    <name type="scientific">Microbacterium enclense</name>
    <dbReference type="NCBI Taxonomy" id="993073"/>
    <lineage>
        <taxon>Bacteria</taxon>
        <taxon>Bacillati</taxon>
        <taxon>Actinomycetota</taxon>
        <taxon>Actinomycetes</taxon>
        <taxon>Micrococcales</taxon>
        <taxon>Microbacteriaceae</taxon>
        <taxon>Microbacterium</taxon>
    </lineage>
</organism>